<keyword evidence="7" id="KW-1185">Reference proteome</keyword>
<evidence type="ECO:0000256" key="3">
    <source>
        <dbReference type="ARBA" id="ARBA00023125"/>
    </source>
</evidence>
<evidence type="ECO:0000256" key="4">
    <source>
        <dbReference type="ARBA" id="ARBA00023163"/>
    </source>
</evidence>
<dbReference type="AlphaFoldDB" id="A0A4R2LFX1"/>
<dbReference type="GO" id="GO:0003700">
    <property type="term" value="F:DNA-binding transcription factor activity"/>
    <property type="evidence" value="ECO:0007669"/>
    <property type="project" value="InterPro"/>
</dbReference>
<dbReference type="RefSeq" id="WP_132538004.1">
    <property type="nucleotide sequence ID" value="NZ_SLWY01000001.1"/>
</dbReference>
<dbReference type="Gene3D" id="1.10.10.10">
    <property type="entry name" value="Winged helix-like DNA-binding domain superfamily/Winged helix DNA-binding domain"/>
    <property type="match status" value="1"/>
</dbReference>
<dbReference type="Pfam" id="PF03466">
    <property type="entry name" value="LysR_substrate"/>
    <property type="match status" value="1"/>
</dbReference>
<dbReference type="SUPFAM" id="SSF46785">
    <property type="entry name" value="Winged helix' DNA-binding domain"/>
    <property type="match status" value="1"/>
</dbReference>
<dbReference type="CDD" id="cd08432">
    <property type="entry name" value="PBP2_GcdR_TrpI_HvrB_AmpR_like"/>
    <property type="match status" value="1"/>
</dbReference>
<protein>
    <submittedName>
        <fullName evidence="6">LysR family transcriptional regulator</fullName>
    </submittedName>
</protein>
<dbReference type="InterPro" id="IPR005119">
    <property type="entry name" value="LysR_subst-bd"/>
</dbReference>
<feature type="domain" description="HTH lysR-type" evidence="5">
    <location>
        <begin position="6"/>
        <end position="63"/>
    </location>
</feature>
<dbReference type="Gene3D" id="3.40.190.10">
    <property type="entry name" value="Periplasmic binding protein-like II"/>
    <property type="match status" value="2"/>
</dbReference>
<evidence type="ECO:0000313" key="6">
    <source>
        <dbReference type="EMBL" id="TCO83734.1"/>
    </source>
</evidence>
<dbReference type="InterPro" id="IPR000847">
    <property type="entry name" value="LysR_HTH_N"/>
</dbReference>
<dbReference type="GO" id="GO:0043565">
    <property type="term" value="F:sequence-specific DNA binding"/>
    <property type="evidence" value="ECO:0007669"/>
    <property type="project" value="TreeGrafter"/>
</dbReference>
<reference evidence="6 7" key="1">
    <citation type="submission" date="2019-03" db="EMBL/GenBank/DDBJ databases">
        <title>Genomic Encyclopedia of Type Strains, Phase IV (KMG-IV): sequencing the most valuable type-strain genomes for metagenomic binning, comparative biology and taxonomic classification.</title>
        <authorList>
            <person name="Goeker M."/>
        </authorList>
    </citation>
    <scope>NUCLEOTIDE SEQUENCE [LARGE SCALE GENOMIC DNA]</scope>
    <source>
        <strain evidence="6 7">DSM 25287</strain>
    </source>
</reference>
<accession>A0A4R2LFX1</accession>
<keyword evidence="4" id="KW-0804">Transcription</keyword>
<name>A0A4R2LFX1_9GAMM</name>
<organism evidence="6 7">
    <name type="scientific">Plasticicumulans lactativorans</name>
    <dbReference type="NCBI Taxonomy" id="1133106"/>
    <lineage>
        <taxon>Bacteria</taxon>
        <taxon>Pseudomonadati</taxon>
        <taxon>Pseudomonadota</taxon>
        <taxon>Gammaproteobacteria</taxon>
        <taxon>Candidatus Competibacteraceae</taxon>
        <taxon>Plasticicumulans</taxon>
    </lineage>
</organism>
<evidence type="ECO:0000256" key="1">
    <source>
        <dbReference type="ARBA" id="ARBA00009437"/>
    </source>
</evidence>
<evidence type="ECO:0000313" key="7">
    <source>
        <dbReference type="Proteomes" id="UP000295765"/>
    </source>
</evidence>
<dbReference type="Pfam" id="PF00126">
    <property type="entry name" value="HTH_1"/>
    <property type="match status" value="1"/>
</dbReference>
<dbReference type="SUPFAM" id="SSF53850">
    <property type="entry name" value="Periplasmic binding protein-like II"/>
    <property type="match status" value="1"/>
</dbReference>
<dbReference type="PRINTS" id="PR00039">
    <property type="entry name" value="HTHLYSR"/>
</dbReference>
<evidence type="ECO:0000256" key="2">
    <source>
        <dbReference type="ARBA" id="ARBA00023015"/>
    </source>
</evidence>
<gene>
    <name evidence="6" type="ORF">EV699_101118</name>
</gene>
<dbReference type="EMBL" id="SLWY01000001">
    <property type="protein sequence ID" value="TCO83734.1"/>
    <property type="molecule type" value="Genomic_DNA"/>
</dbReference>
<dbReference type="InterPro" id="IPR058163">
    <property type="entry name" value="LysR-type_TF_proteobact-type"/>
</dbReference>
<dbReference type="PANTHER" id="PTHR30537:SF79">
    <property type="entry name" value="TRANSCRIPTIONAL REGULATOR-RELATED"/>
    <property type="match status" value="1"/>
</dbReference>
<dbReference type="GO" id="GO:0006351">
    <property type="term" value="P:DNA-templated transcription"/>
    <property type="evidence" value="ECO:0007669"/>
    <property type="project" value="TreeGrafter"/>
</dbReference>
<dbReference type="InterPro" id="IPR036390">
    <property type="entry name" value="WH_DNA-bd_sf"/>
</dbReference>
<dbReference type="Proteomes" id="UP000295765">
    <property type="component" value="Unassembled WGS sequence"/>
</dbReference>
<dbReference type="PANTHER" id="PTHR30537">
    <property type="entry name" value="HTH-TYPE TRANSCRIPTIONAL REGULATOR"/>
    <property type="match status" value="1"/>
</dbReference>
<comment type="similarity">
    <text evidence="1">Belongs to the LysR transcriptional regulatory family.</text>
</comment>
<keyword evidence="3" id="KW-0238">DNA-binding</keyword>
<keyword evidence="2" id="KW-0805">Transcription regulation</keyword>
<dbReference type="OrthoDB" id="5526340at2"/>
<evidence type="ECO:0000259" key="5">
    <source>
        <dbReference type="PROSITE" id="PS50931"/>
    </source>
</evidence>
<dbReference type="PROSITE" id="PS50931">
    <property type="entry name" value="HTH_LYSR"/>
    <property type="match status" value="1"/>
</dbReference>
<proteinExistence type="inferred from homology"/>
<comment type="caution">
    <text evidence="6">The sequence shown here is derived from an EMBL/GenBank/DDBJ whole genome shotgun (WGS) entry which is preliminary data.</text>
</comment>
<dbReference type="InterPro" id="IPR036388">
    <property type="entry name" value="WH-like_DNA-bd_sf"/>
</dbReference>
<sequence>MAYRLPPIHCLVAFEAAARLGSLAAAARELYVTPSAVSHRIRQLEDGLGMRLFARGEREQRLTARGRDYLQSVRQALLALNAYPVSEAGRAARRAINLAVPATFARALLIERLPAFVERHPDVDVVMQVAIPLLDVTADEPDLEIRFGTGDYPRLAVTPLLDDRVLVVCSPDYRRRHGPFEHPVDLARASLLRCPLEPWRPWFAAAGLDWPEPRDGVQFSDLGLMMHAAAYGQGVALARQVLARNWFERGALQPLFDVSSVSPHAYYLVYHHHVAEREECAAFIAWLSEQRWDEPVLGPVVPPRAPQPLRDDRWGW</sequence>